<accession>K1RD05</accession>
<proteinExistence type="predicted"/>
<dbReference type="AlphaFoldDB" id="K1RD05"/>
<dbReference type="EMBL" id="AJWY01013584">
    <property type="protein sequence ID" value="EKC46612.1"/>
    <property type="molecule type" value="Genomic_DNA"/>
</dbReference>
<sequence length="62" mass="7058">MATQYRKAYVPVTLDVDKEGAILPRLIWWDNGVIFQIDQILYKCRATSKKVGGGGIRYTVQI</sequence>
<organism evidence="1">
    <name type="scientific">human gut metagenome</name>
    <dbReference type="NCBI Taxonomy" id="408170"/>
    <lineage>
        <taxon>unclassified sequences</taxon>
        <taxon>metagenomes</taxon>
        <taxon>organismal metagenomes</taxon>
    </lineage>
</organism>
<reference evidence="1" key="1">
    <citation type="journal article" date="2013" name="Environ. Microbiol.">
        <title>Microbiota from the distal guts of lean and obese adolescents exhibit partial functional redundancy besides clear differences in community structure.</title>
        <authorList>
            <person name="Ferrer M."/>
            <person name="Ruiz A."/>
            <person name="Lanza F."/>
            <person name="Haange S.B."/>
            <person name="Oberbach A."/>
            <person name="Till H."/>
            <person name="Bargiela R."/>
            <person name="Campoy C."/>
            <person name="Segura M.T."/>
            <person name="Richter M."/>
            <person name="von Bergen M."/>
            <person name="Seifert J."/>
            <person name="Suarez A."/>
        </authorList>
    </citation>
    <scope>NUCLEOTIDE SEQUENCE</scope>
</reference>
<protein>
    <submittedName>
        <fullName evidence="1">Uncharacterized protein</fullName>
    </submittedName>
</protein>
<name>K1RD05_9ZZZZ</name>
<comment type="caution">
    <text evidence="1">The sequence shown here is derived from an EMBL/GenBank/DDBJ whole genome shotgun (WGS) entry which is preliminary data.</text>
</comment>
<feature type="non-terminal residue" evidence="1">
    <location>
        <position position="62"/>
    </location>
</feature>
<evidence type="ECO:0000313" key="1">
    <source>
        <dbReference type="EMBL" id="EKC46612.1"/>
    </source>
</evidence>
<gene>
    <name evidence="1" type="ORF">LEA_19765</name>
</gene>